<name>A0A7C9VLF0_9BRAD</name>
<feature type="chain" id="PRO_5028822193" evidence="1">
    <location>
        <begin position="22"/>
        <end position="95"/>
    </location>
</feature>
<accession>A0A7C9VLF0</accession>
<dbReference type="AlphaFoldDB" id="A0A7C9VLF0"/>
<organism evidence="3 4">
    <name type="scientific">Candidatus Afipia apatlaquensis</name>
    <dbReference type="NCBI Taxonomy" id="2712852"/>
    <lineage>
        <taxon>Bacteria</taxon>
        <taxon>Pseudomonadati</taxon>
        <taxon>Pseudomonadota</taxon>
        <taxon>Alphaproteobacteria</taxon>
        <taxon>Hyphomicrobiales</taxon>
        <taxon>Nitrobacteraceae</taxon>
        <taxon>Afipia</taxon>
    </lineage>
</organism>
<keyword evidence="4" id="KW-1185">Reference proteome</keyword>
<dbReference type="EMBL" id="JAAMRR010000403">
    <property type="protein sequence ID" value="NGX95114.1"/>
    <property type="molecule type" value="Genomic_DNA"/>
</dbReference>
<protein>
    <submittedName>
        <fullName evidence="3">Mercury transporter</fullName>
    </submittedName>
</protein>
<evidence type="ECO:0000313" key="4">
    <source>
        <dbReference type="Proteomes" id="UP000480266"/>
    </source>
</evidence>
<evidence type="ECO:0000313" key="3">
    <source>
        <dbReference type="EMBL" id="NGX95114.1"/>
    </source>
</evidence>
<reference evidence="3" key="1">
    <citation type="submission" date="2020-02" db="EMBL/GenBank/DDBJ databases">
        <title>Draft genome sequence of Candidatus Afipia apatlaquensis IBT-C3, a potential strain for decolorization of textile dyes.</title>
        <authorList>
            <person name="Sanchez-Reyes A."/>
            <person name="Breton-Deval L."/>
            <person name="Mangelson H."/>
            <person name="Sanchez-Flores A."/>
        </authorList>
    </citation>
    <scope>NUCLEOTIDE SEQUENCE [LARGE SCALE GENOMIC DNA]</scope>
    <source>
        <strain evidence="3">IBT-C3</strain>
    </source>
</reference>
<feature type="signal peptide" evidence="1">
    <location>
        <begin position="1"/>
        <end position="21"/>
    </location>
</feature>
<evidence type="ECO:0000256" key="1">
    <source>
        <dbReference type="SAM" id="SignalP"/>
    </source>
</evidence>
<gene>
    <name evidence="3" type="ORF">G4V63_07760</name>
</gene>
<sequence length="95" mass="10009">MKILPLVALTVALFTYGAASATERTVTLNVANATCELCGPIVKRSLTRISGVLDVQISEADGAAIAKVRFEDSRTDVPTLITATTNAGYPSRIVQ</sequence>
<comment type="caution">
    <text evidence="3">The sequence shown here is derived from an EMBL/GenBank/DDBJ whole genome shotgun (WGS) entry which is preliminary data.</text>
</comment>
<feature type="domain" description="HMA" evidence="2">
    <location>
        <begin position="24"/>
        <end position="92"/>
    </location>
</feature>
<dbReference type="GO" id="GO:0046872">
    <property type="term" value="F:metal ion binding"/>
    <property type="evidence" value="ECO:0007669"/>
    <property type="project" value="InterPro"/>
</dbReference>
<evidence type="ECO:0000259" key="2">
    <source>
        <dbReference type="PROSITE" id="PS50846"/>
    </source>
</evidence>
<dbReference type="Pfam" id="PF00403">
    <property type="entry name" value="HMA"/>
    <property type="match status" value="1"/>
</dbReference>
<dbReference type="SUPFAM" id="SSF55008">
    <property type="entry name" value="HMA, heavy metal-associated domain"/>
    <property type="match status" value="1"/>
</dbReference>
<dbReference type="InterPro" id="IPR006121">
    <property type="entry name" value="HMA_dom"/>
</dbReference>
<dbReference type="PROSITE" id="PS50846">
    <property type="entry name" value="HMA_2"/>
    <property type="match status" value="1"/>
</dbReference>
<dbReference type="InterPro" id="IPR036163">
    <property type="entry name" value="HMA_dom_sf"/>
</dbReference>
<proteinExistence type="predicted"/>
<keyword evidence="1" id="KW-0732">Signal</keyword>
<dbReference type="Proteomes" id="UP000480266">
    <property type="component" value="Unassembled WGS sequence"/>
</dbReference>
<dbReference type="Gene3D" id="3.30.70.100">
    <property type="match status" value="1"/>
</dbReference>